<feature type="region of interest" description="Disordered" evidence="5">
    <location>
        <begin position="34"/>
        <end position="72"/>
    </location>
</feature>
<feature type="compositionally biased region" description="Basic and acidic residues" evidence="5">
    <location>
        <begin position="49"/>
        <end position="59"/>
    </location>
</feature>
<gene>
    <name evidence="6" type="ORF">I303_05530</name>
    <name evidence="7" type="ORF">I303_105024</name>
</gene>
<evidence type="ECO:0000313" key="6">
    <source>
        <dbReference type="EMBL" id="OBR84671.1"/>
    </source>
</evidence>
<dbReference type="InterPro" id="IPR011990">
    <property type="entry name" value="TPR-like_helical_dom_sf"/>
</dbReference>
<feature type="compositionally biased region" description="Low complexity" evidence="5">
    <location>
        <begin position="34"/>
        <end position="43"/>
    </location>
</feature>
<reference evidence="7" key="2">
    <citation type="submission" date="2013-07" db="EMBL/GenBank/DDBJ databases">
        <authorList>
            <consortium name="The Broad Institute Genome Sequencing Platform"/>
            <person name="Cuomo C."/>
            <person name="Litvintseva A."/>
            <person name="Chen Y."/>
            <person name="Heitman J."/>
            <person name="Sun S."/>
            <person name="Springer D."/>
            <person name="Dromer F."/>
            <person name="Young S.K."/>
            <person name="Zeng Q."/>
            <person name="Gargeya S."/>
            <person name="Fitzgerald M."/>
            <person name="Abouelleil A."/>
            <person name="Alvarado L."/>
            <person name="Berlin A.M."/>
            <person name="Chapman S.B."/>
            <person name="Dewar J."/>
            <person name="Goldberg J."/>
            <person name="Griggs A."/>
            <person name="Gujja S."/>
            <person name="Hansen M."/>
            <person name="Howarth C."/>
            <person name="Imamovic A."/>
            <person name="Larimer J."/>
            <person name="McCowan C."/>
            <person name="Murphy C."/>
            <person name="Pearson M."/>
            <person name="Priest M."/>
            <person name="Roberts A."/>
            <person name="Saif S."/>
            <person name="Shea T."/>
            <person name="Sykes S."/>
            <person name="Wortman J."/>
            <person name="Nusbaum C."/>
            <person name="Birren B."/>
        </authorList>
    </citation>
    <scope>NUCLEOTIDE SEQUENCE</scope>
    <source>
        <strain evidence="7">CBS 10117</strain>
    </source>
</reference>
<dbReference type="KEGG" id="kdj:28969229"/>
<evidence type="ECO:0000256" key="5">
    <source>
        <dbReference type="SAM" id="MobiDB-lite"/>
    </source>
</evidence>
<dbReference type="GeneID" id="28969229"/>
<name>A0A1A6A3N8_9TREE</name>
<dbReference type="InterPro" id="IPR002885">
    <property type="entry name" value="PPR_rpt"/>
</dbReference>
<dbReference type="OrthoDB" id="185373at2759"/>
<dbReference type="EMBL" id="KI894032">
    <property type="protein sequence ID" value="OBR84671.1"/>
    <property type="molecule type" value="Genomic_DNA"/>
</dbReference>
<comment type="similarity">
    <text evidence="1">Belongs to the CCM1 family.</text>
</comment>
<evidence type="ECO:0000256" key="1">
    <source>
        <dbReference type="ARBA" id="ARBA00006192"/>
    </source>
</evidence>
<evidence type="ECO:0000256" key="4">
    <source>
        <dbReference type="ARBA" id="ARBA00044511"/>
    </source>
</evidence>
<dbReference type="AlphaFoldDB" id="A0A1A6A3N8"/>
<evidence type="ECO:0000256" key="3">
    <source>
        <dbReference type="ARBA" id="ARBA00044493"/>
    </source>
</evidence>
<dbReference type="PANTHER" id="PTHR47447:SF17">
    <property type="entry name" value="OS12G0638900 PROTEIN"/>
    <property type="match status" value="1"/>
</dbReference>
<dbReference type="PANTHER" id="PTHR47447">
    <property type="entry name" value="OS03G0856100 PROTEIN"/>
    <property type="match status" value="1"/>
</dbReference>
<reference evidence="7" key="3">
    <citation type="submission" date="2024-02" db="EMBL/GenBank/DDBJ databases">
        <title>Comparative genomics of Cryptococcus and Kwoniella reveals pathogenesis evolution and contrasting modes of karyotype evolution via chromosome fusion or intercentromeric recombination.</title>
        <authorList>
            <person name="Coelho M.A."/>
            <person name="David-Palma M."/>
            <person name="Shea T."/>
            <person name="Bowers K."/>
            <person name="McGinley-Smith S."/>
            <person name="Mohammad A.W."/>
            <person name="Gnirke A."/>
            <person name="Yurkov A.M."/>
            <person name="Nowrousian M."/>
            <person name="Sun S."/>
            <person name="Cuomo C.A."/>
            <person name="Heitman J."/>
        </authorList>
    </citation>
    <scope>NUCLEOTIDE SEQUENCE</scope>
    <source>
        <strain evidence="7">CBS 10117</strain>
    </source>
</reference>
<evidence type="ECO:0000256" key="2">
    <source>
        <dbReference type="ARBA" id="ARBA00022737"/>
    </source>
</evidence>
<feature type="region of interest" description="Disordered" evidence="5">
    <location>
        <begin position="91"/>
        <end position="118"/>
    </location>
</feature>
<dbReference type="STRING" id="1296121.A0A1A6A3N8"/>
<evidence type="ECO:0008006" key="9">
    <source>
        <dbReference type="Google" id="ProtNLM"/>
    </source>
</evidence>
<evidence type="ECO:0000313" key="7">
    <source>
        <dbReference type="EMBL" id="WWC62428.1"/>
    </source>
</evidence>
<reference evidence="6" key="1">
    <citation type="submission" date="2013-07" db="EMBL/GenBank/DDBJ databases">
        <title>The Genome Sequence of Cryptococcus dejecticola CBS10117.</title>
        <authorList>
            <consortium name="The Broad Institute Genome Sequencing Platform"/>
            <person name="Cuomo C."/>
            <person name="Litvintseva A."/>
            <person name="Chen Y."/>
            <person name="Heitman J."/>
            <person name="Sun S."/>
            <person name="Springer D."/>
            <person name="Dromer F."/>
            <person name="Young S.K."/>
            <person name="Zeng Q."/>
            <person name="Gargeya S."/>
            <person name="Fitzgerald M."/>
            <person name="Abouelleil A."/>
            <person name="Alvarado L."/>
            <person name="Berlin A.M."/>
            <person name="Chapman S.B."/>
            <person name="Dewar J."/>
            <person name="Goldberg J."/>
            <person name="Griggs A."/>
            <person name="Gujja S."/>
            <person name="Hansen M."/>
            <person name="Howarth C."/>
            <person name="Imamovic A."/>
            <person name="Larimer J."/>
            <person name="McCowan C."/>
            <person name="Murphy C."/>
            <person name="Pearson M."/>
            <person name="Priest M."/>
            <person name="Roberts A."/>
            <person name="Saif S."/>
            <person name="Shea T."/>
            <person name="Sykes S."/>
            <person name="Wortman J."/>
            <person name="Nusbaum C."/>
            <person name="Birren B."/>
        </authorList>
    </citation>
    <scope>NUCLEOTIDE SEQUENCE [LARGE SCALE GENOMIC DNA]</scope>
    <source>
        <strain evidence="6">CBS 10117</strain>
    </source>
</reference>
<proteinExistence type="inferred from homology"/>
<dbReference type="Gene3D" id="1.25.40.10">
    <property type="entry name" value="Tetratricopeptide repeat domain"/>
    <property type="match status" value="3"/>
</dbReference>
<protein>
    <recommendedName>
        <fullName evidence="9">Pentatricopeptide repeat domain-containing protein</fullName>
    </recommendedName>
</protein>
<sequence>MLSSTRQVCARRLAPSFPPALPAESSRQAILRAAARPTPAGARCVQSDSSRRTPRDVPPHKTARGISSGSTSHAALALAEDNRQYPTQHYRNTCESRSSQDHIPPPDTTADEYQLDPSTSQAQSQWLDSWLYTYDLSSLPPSPLPPLETFRGLIFSQPLLALLTLTKLSQDDFRQIKHKELRNLMHGASKVLRERPVLLSRLNEADVTKALRILRAILFSLPTGEKGYKDAYKGNYFQGQILSHFLNLCSKMKQPRLFKSVFQERLREQLSRQPSADRPILQFDVIASNLSAQFEWELLLDLFNPSAFPNQYYTPEILACYMQAHFGTYQSAKIPRIFELYHVFNLKPIAKAYNHLVQSYLEMGDLPAAREVVREANSDGIGDYSSQQIAILRGYRALGHDVDLEKRVLYDINRLGIPLSAKLLNALIRLRMEAGDHAAAKQLLEKFDLSDWTQSTDQEAPHLVSPNIATAALVFELFSTTGDLQEIGTLWRDMKAGKAGITDQLVETLLRALIRLDLMDEAISIVQPGSESQWALPDGVRPGVLSLNYLINQLGRQRGLQGVEFGLSLLHQTGVPPDDLTLKTVVDFIRTSVQHKPAELAYLVDRVTKSSHLKPTQSLLDSILQSAINAIARSESRELEPSTSGHTFSPTAGMNLSPRFEKSLERILESLKAIDSKSGSRSLVNRLKYDAMTSTRIQNMPSARIVWNSLIERGYKPNEKHFNALIQGYSAAGLMYQAQDLLLLANQIGYEPTKSMYFSILVGWGKIQRPSNSRKAYEKIKSSFPASLANHHNRNQDLEILTAMIQAYNHSKMYHEAAFLCYTDLKDLNVTLDRKAINVTAQALRGSGDLKGCLELLEKYGPALDPVSRRIVKGIKNYQRKALGLAIRQTQSRSHPQSELTKALKETERLVDLIEDPRRHNQRLSEQVENDQAVLKLAETLLEKDDQARPAETRRWIRLNRGVRRRFRRAIIGPKLDASLPEQVLLKKIQYDEKVVSPHLKGKRRARCIRAIKRRSSGYLEGVGTIEEKAEGMGRRRLRRGRIRRME</sequence>
<evidence type="ECO:0000313" key="8">
    <source>
        <dbReference type="Proteomes" id="UP000078595"/>
    </source>
</evidence>
<dbReference type="Proteomes" id="UP000078595">
    <property type="component" value="Chromosome 6"/>
</dbReference>
<organism evidence="6">
    <name type="scientific">Kwoniella dejecticola CBS 10117</name>
    <dbReference type="NCBI Taxonomy" id="1296121"/>
    <lineage>
        <taxon>Eukaryota</taxon>
        <taxon>Fungi</taxon>
        <taxon>Dikarya</taxon>
        <taxon>Basidiomycota</taxon>
        <taxon>Agaricomycotina</taxon>
        <taxon>Tremellomycetes</taxon>
        <taxon>Tremellales</taxon>
        <taxon>Cryptococcaceae</taxon>
        <taxon>Kwoniella</taxon>
    </lineage>
</organism>
<dbReference type="Pfam" id="PF01535">
    <property type="entry name" value="PPR"/>
    <property type="match status" value="1"/>
</dbReference>
<dbReference type="RefSeq" id="XP_018262513.1">
    <property type="nucleotide sequence ID" value="XM_018408822.1"/>
</dbReference>
<comment type="function">
    <text evidence="3">Regulates mitochondrial small subunit maturation by controlling 15S rRNA 5'-end processing. Localizes to the 5' precursor of the 15S rRNA in a position that is subsequently occupied by mS47 in the mature yeast mtSSU. Uses structure and sequence-specific RNA recognition, binding to a single-stranded region of the precursor and specifically recognizing bases -6 to -1. The exchange of Ccm1 for mS47 is coupled to the irreversible removal of precursor rRNA that is accompanied by conformational changes of the mitoribosomal proteins uS5m and mS26. These conformational changes signal completion of 5'-end rRNA processing through protection of the mature 5'-end of the 15S rRNA and stabilization of mS47. The removal of the 5' precursor together with the dissociation of Ccm1 may be catalyzed by the 5'-3' exoribonuclease Pet127. Involved in the specific removal of group I introns in mitochondrial encoded transcripts.</text>
</comment>
<keyword evidence="8" id="KW-1185">Reference proteome</keyword>
<accession>A0A1A6A3N8</accession>
<keyword evidence="2" id="KW-0677">Repeat</keyword>
<dbReference type="VEuPathDB" id="FungiDB:I303_05530"/>
<dbReference type="EMBL" id="CP144535">
    <property type="protein sequence ID" value="WWC62428.1"/>
    <property type="molecule type" value="Genomic_DNA"/>
</dbReference>
<comment type="subunit">
    <text evidence="4">Binds to mitochondrial small subunit 15S rRNA.</text>
</comment>